<dbReference type="SUPFAM" id="SSF51556">
    <property type="entry name" value="Metallo-dependent hydrolases"/>
    <property type="match status" value="1"/>
</dbReference>
<proteinExistence type="inferred from homology"/>
<evidence type="ECO:0000256" key="3">
    <source>
        <dbReference type="ARBA" id="ARBA00012784"/>
    </source>
</evidence>
<evidence type="ECO:0000256" key="1">
    <source>
        <dbReference type="ARBA" id="ARBA00001947"/>
    </source>
</evidence>
<organism evidence="9 10">
    <name type="scientific">Hirschia litorea</name>
    <dbReference type="NCBI Taxonomy" id="1199156"/>
    <lineage>
        <taxon>Bacteria</taxon>
        <taxon>Pseudomonadati</taxon>
        <taxon>Pseudomonadota</taxon>
        <taxon>Alphaproteobacteria</taxon>
        <taxon>Hyphomonadales</taxon>
        <taxon>Hyphomonadaceae</taxon>
        <taxon>Hirschia</taxon>
    </lineage>
</organism>
<dbReference type="InterPro" id="IPR001365">
    <property type="entry name" value="A_deaminase_dom"/>
</dbReference>
<evidence type="ECO:0000259" key="8">
    <source>
        <dbReference type="Pfam" id="PF00962"/>
    </source>
</evidence>
<dbReference type="Proteomes" id="UP001596492">
    <property type="component" value="Unassembled WGS sequence"/>
</dbReference>
<keyword evidence="5" id="KW-0378">Hydrolase</keyword>
<comment type="similarity">
    <text evidence="2">Belongs to the metallo-dependent hydrolases superfamily. Adenosine and AMP deaminases family.</text>
</comment>
<keyword evidence="7" id="KW-0732">Signal</keyword>
<evidence type="ECO:0000256" key="2">
    <source>
        <dbReference type="ARBA" id="ARBA00006676"/>
    </source>
</evidence>
<evidence type="ECO:0000256" key="7">
    <source>
        <dbReference type="SAM" id="SignalP"/>
    </source>
</evidence>
<reference evidence="10" key="1">
    <citation type="journal article" date="2019" name="Int. J. Syst. Evol. Microbiol.">
        <title>The Global Catalogue of Microorganisms (GCM) 10K type strain sequencing project: providing services to taxonomists for standard genome sequencing and annotation.</title>
        <authorList>
            <consortium name="The Broad Institute Genomics Platform"/>
            <consortium name="The Broad Institute Genome Sequencing Center for Infectious Disease"/>
            <person name="Wu L."/>
            <person name="Ma J."/>
        </authorList>
    </citation>
    <scope>NUCLEOTIDE SEQUENCE [LARGE SCALE GENOMIC DNA]</scope>
    <source>
        <strain evidence="10">CCUG 51308</strain>
    </source>
</reference>
<keyword evidence="6" id="KW-0862">Zinc</keyword>
<evidence type="ECO:0000256" key="5">
    <source>
        <dbReference type="ARBA" id="ARBA00022801"/>
    </source>
</evidence>
<feature type="domain" description="Adenosine deaminase" evidence="8">
    <location>
        <begin position="230"/>
        <end position="461"/>
    </location>
</feature>
<comment type="caution">
    <text evidence="9">The sequence shown here is derived from an EMBL/GenBank/DDBJ whole genome shotgun (WGS) entry which is preliminary data.</text>
</comment>
<feature type="chain" id="PRO_5046439706" description="adenosine deaminase" evidence="7">
    <location>
        <begin position="31"/>
        <end position="515"/>
    </location>
</feature>
<dbReference type="PANTHER" id="PTHR11409">
    <property type="entry name" value="ADENOSINE DEAMINASE"/>
    <property type="match status" value="1"/>
</dbReference>
<name>A0ABW2IHN9_9PROT</name>
<dbReference type="PROSITE" id="PS51257">
    <property type="entry name" value="PROKAR_LIPOPROTEIN"/>
    <property type="match status" value="1"/>
</dbReference>
<comment type="cofactor">
    <cofactor evidence="1">
        <name>Zn(2+)</name>
        <dbReference type="ChEBI" id="CHEBI:29105"/>
    </cofactor>
</comment>
<keyword evidence="10" id="KW-1185">Reference proteome</keyword>
<accession>A0ABW2IHN9</accession>
<gene>
    <name evidence="9" type="ORF">ACFQS8_02855</name>
</gene>
<sequence length="515" mass="56988">MRKITRHNVKHSLAFLALSIGCSSFNLSFAEVTRSGKTAGIIFDRIMDDPVELRVFLREMPKGGDLHNHLTGSPYAEEYLEWASDREYCIDTKEGAIKAPPCELDGVMPAKNLSRTNPEIYAAIVKSISMKGFIAGNIEGVSGHDKFFNSFALFDPIAAVEPGKSIASVRRAASRDNALYLEIIYNPKAIDDFTFQTNDPQFNGDDLAGAFSRFEPFIANLVSEGIEQTNIAEEEAKSLLRCETSKAEKACRVEVRYNGYSLRVLTPDKVFRQLALNFALAHADERFQGVTLVAPEDAPNALKDYKLHMEMVAFLSKQFPDVSISLHAGELVLGDTPSSALAGNIEDAVLIAGSQRIGHGTDIAFETNALETLETMARKNIAVEVSLTSNEKILGVQGADHPINLYLKSKVPVVLSTDDQGVLRIDLTEEYVRAAYEHKLDYRALKHISRNSLEYAFIAGDSIWEDQIVGGKLVPACQKDNSEACIAFVEKSPKARLQLKLEKQFDVFEDNIVER</sequence>
<dbReference type="Pfam" id="PF00962">
    <property type="entry name" value="A_deaminase"/>
    <property type="match status" value="1"/>
</dbReference>
<evidence type="ECO:0000313" key="9">
    <source>
        <dbReference type="EMBL" id="MFC7290544.1"/>
    </source>
</evidence>
<dbReference type="InterPro" id="IPR032466">
    <property type="entry name" value="Metal_Hydrolase"/>
</dbReference>
<keyword evidence="4" id="KW-0479">Metal-binding</keyword>
<dbReference type="EMBL" id="JBHTBR010000002">
    <property type="protein sequence ID" value="MFC7290544.1"/>
    <property type="molecule type" value="Genomic_DNA"/>
</dbReference>
<dbReference type="Gene3D" id="3.20.20.140">
    <property type="entry name" value="Metal-dependent hydrolases"/>
    <property type="match status" value="1"/>
</dbReference>
<feature type="signal peptide" evidence="7">
    <location>
        <begin position="1"/>
        <end position="30"/>
    </location>
</feature>
<dbReference type="PANTHER" id="PTHR11409:SF43">
    <property type="entry name" value="ADENOSINE DEAMINASE"/>
    <property type="match status" value="1"/>
</dbReference>
<evidence type="ECO:0000256" key="6">
    <source>
        <dbReference type="ARBA" id="ARBA00022833"/>
    </source>
</evidence>
<evidence type="ECO:0000256" key="4">
    <source>
        <dbReference type="ARBA" id="ARBA00022723"/>
    </source>
</evidence>
<dbReference type="RefSeq" id="WP_382165521.1">
    <property type="nucleotide sequence ID" value="NZ_JBHTBR010000002.1"/>
</dbReference>
<dbReference type="EC" id="3.5.4.4" evidence="3"/>
<dbReference type="InterPro" id="IPR006330">
    <property type="entry name" value="Ado/ade_deaminase"/>
</dbReference>
<evidence type="ECO:0000313" key="10">
    <source>
        <dbReference type="Proteomes" id="UP001596492"/>
    </source>
</evidence>
<protein>
    <recommendedName>
        <fullName evidence="3">adenosine deaminase</fullName>
        <ecNumber evidence="3">3.5.4.4</ecNumber>
    </recommendedName>
</protein>